<evidence type="ECO:0000313" key="17">
    <source>
        <dbReference type="EMBL" id="HIR70827.1"/>
    </source>
</evidence>
<evidence type="ECO:0000259" key="16">
    <source>
        <dbReference type="Pfam" id="PF08543"/>
    </source>
</evidence>
<protein>
    <recommendedName>
        <fullName evidence="7">Hydroxymethylpyrimidine/phosphomethylpyrimidine kinase</fullName>
        <ecNumber evidence="5">2.7.1.49</ecNumber>
        <ecNumber evidence="6">2.7.4.7</ecNumber>
    </recommendedName>
    <alternativeName>
        <fullName evidence="14">Hydroxymethylpyrimidine kinase</fullName>
    </alternativeName>
    <alternativeName>
        <fullName evidence="15">Hydroxymethylpyrimidine phosphate kinase</fullName>
    </alternativeName>
</protein>
<gene>
    <name evidence="17" type="primary">thiD</name>
    <name evidence="17" type="ORF">IAA55_06070</name>
</gene>
<dbReference type="EMBL" id="DVHM01000098">
    <property type="protein sequence ID" value="HIR70827.1"/>
    <property type="molecule type" value="Genomic_DNA"/>
</dbReference>
<evidence type="ECO:0000256" key="7">
    <source>
        <dbReference type="ARBA" id="ARBA00019161"/>
    </source>
</evidence>
<comment type="pathway">
    <text evidence="13">Cofactor biosynthesis; thiamine diphosphate biosynthesis; 4-amino-2-methyl-5-diphosphomethylpyrimidine from 5-amino-1-(5-phospho-D-ribosyl)imidazole: step 2/3.</text>
</comment>
<dbReference type="PANTHER" id="PTHR20858">
    <property type="entry name" value="PHOSPHOMETHYLPYRIMIDINE KINASE"/>
    <property type="match status" value="1"/>
</dbReference>
<keyword evidence="8 17" id="KW-0808">Transferase</keyword>
<reference evidence="17" key="1">
    <citation type="submission" date="2020-10" db="EMBL/GenBank/DDBJ databases">
        <authorList>
            <person name="Gilroy R."/>
        </authorList>
    </citation>
    <scope>NUCLEOTIDE SEQUENCE</scope>
    <source>
        <strain evidence="17">ChiSjej5B23-6657</strain>
    </source>
</reference>
<evidence type="ECO:0000256" key="4">
    <source>
        <dbReference type="ARBA" id="ARBA00009879"/>
    </source>
</evidence>
<reference evidence="17" key="2">
    <citation type="journal article" date="2021" name="PeerJ">
        <title>Extensive microbial diversity within the chicken gut microbiome revealed by metagenomics and culture.</title>
        <authorList>
            <person name="Gilroy R."/>
            <person name="Ravi A."/>
            <person name="Getino M."/>
            <person name="Pursley I."/>
            <person name="Horton D.L."/>
            <person name="Alikhan N.F."/>
            <person name="Baker D."/>
            <person name="Gharbi K."/>
            <person name="Hall N."/>
            <person name="Watson M."/>
            <person name="Adriaenssens E.M."/>
            <person name="Foster-Nyarko E."/>
            <person name="Jarju S."/>
            <person name="Secka A."/>
            <person name="Antonio M."/>
            <person name="Oren A."/>
            <person name="Chaudhuri R.R."/>
            <person name="La Ragione R."/>
            <person name="Hildebrand F."/>
            <person name="Pallen M.J."/>
        </authorList>
    </citation>
    <scope>NUCLEOTIDE SEQUENCE</scope>
    <source>
        <strain evidence="17">ChiSjej5B23-6657</strain>
    </source>
</reference>
<accession>A0A9D1E9Q5</accession>
<keyword evidence="10 17" id="KW-0418">Kinase</keyword>
<dbReference type="Pfam" id="PF08543">
    <property type="entry name" value="Phos_pyr_kin"/>
    <property type="match status" value="1"/>
</dbReference>
<evidence type="ECO:0000313" key="18">
    <source>
        <dbReference type="Proteomes" id="UP000823912"/>
    </source>
</evidence>
<dbReference type="FunFam" id="3.40.1190.20:FF:000003">
    <property type="entry name" value="Phosphomethylpyrimidine kinase ThiD"/>
    <property type="match status" value="1"/>
</dbReference>
<dbReference type="NCBIfam" id="TIGR00097">
    <property type="entry name" value="HMP-P_kinase"/>
    <property type="match status" value="1"/>
</dbReference>
<evidence type="ECO:0000256" key="13">
    <source>
        <dbReference type="ARBA" id="ARBA00037917"/>
    </source>
</evidence>
<comment type="caution">
    <text evidence="17">The sequence shown here is derived from an EMBL/GenBank/DDBJ whole genome shotgun (WGS) entry which is preliminary data.</text>
</comment>
<sequence>MKKVLTIAGSDSSGGAGIQADIKTMLANGVYAMSAVTALTAQNTTGVRGILEVSPEFLAQQIDAVFEDIFPDAVKIGMVSSEELIRTIAERLRFYGAGNIVVDPVMVATSGSRLMKSGAVTALERELFPLATLVTPNIPEAEVLSGKSISGRENLIEAARSISETYGCAVLVKGGHLEEERGKADDLLYADGVFCWFEGRRIDNPNTHGTGCTLSSAIAANLAKGYGLAEAVSRAKEYISGALGAMLALGSGSGPMDHGFDMESEFTAGPENH</sequence>
<evidence type="ECO:0000256" key="6">
    <source>
        <dbReference type="ARBA" id="ARBA00012963"/>
    </source>
</evidence>
<keyword evidence="9" id="KW-0547">Nucleotide-binding</keyword>
<evidence type="ECO:0000256" key="3">
    <source>
        <dbReference type="ARBA" id="ARBA00004769"/>
    </source>
</evidence>
<dbReference type="GO" id="GO:0009228">
    <property type="term" value="P:thiamine biosynthetic process"/>
    <property type="evidence" value="ECO:0007669"/>
    <property type="project" value="UniProtKB-KW"/>
</dbReference>
<keyword evidence="11" id="KW-0067">ATP-binding</keyword>
<comment type="catalytic activity">
    <reaction evidence="2">
        <text>4-amino-2-methyl-5-(phosphooxymethyl)pyrimidine + ATP = 4-amino-2-methyl-5-(diphosphooxymethyl)pyrimidine + ADP</text>
        <dbReference type="Rhea" id="RHEA:19893"/>
        <dbReference type="ChEBI" id="CHEBI:30616"/>
        <dbReference type="ChEBI" id="CHEBI:57841"/>
        <dbReference type="ChEBI" id="CHEBI:58354"/>
        <dbReference type="ChEBI" id="CHEBI:456216"/>
        <dbReference type="EC" id="2.7.4.7"/>
    </reaction>
</comment>
<dbReference type="EC" id="2.7.1.49" evidence="5"/>
<dbReference type="GO" id="GO:0005829">
    <property type="term" value="C:cytosol"/>
    <property type="evidence" value="ECO:0007669"/>
    <property type="project" value="TreeGrafter"/>
</dbReference>
<evidence type="ECO:0000256" key="1">
    <source>
        <dbReference type="ARBA" id="ARBA00000151"/>
    </source>
</evidence>
<dbReference type="CDD" id="cd01169">
    <property type="entry name" value="HMPP_kinase"/>
    <property type="match status" value="1"/>
</dbReference>
<evidence type="ECO:0000256" key="2">
    <source>
        <dbReference type="ARBA" id="ARBA00000565"/>
    </source>
</evidence>
<dbReference type="AlphaFoldDB" id="A0A9D1E9Q5"/>
<evidence type="ECO:0000256" key="12">
    <source>
        <dbReference type="ARBA" id="ARBA00022977"/>
    </source>
</evidence>
<dbReference type="EC" id="2.7.4.7" evidence="6"/>
<name>A0A9D1E9Q5_9FIRM</name>
<evidence type="ECO:0000256" key="15">
    <source>
        <dbReference type="ARBA" id="ARBA00043176"/>
    </source>
</evidence>
<comment type="catalytic activity">
    <reaction evidence="1">
        <text>4-amino-5-hydroxymethyl-2-methylpyrimidine + ATP = 4-amino-2-methyl-5-(phosphooxymethyl)pyrimidine + ADP + H(+)</text>
        <dbReference type="Rhea" id="RHEA:23096"/>
        <dbReference type="ChEBI" id="CHEBI:15378"/>
        <dbReference type="ChEBI" id="CHEBI:16892"/>
        <dbReference type="ChEBI" id="CHEBI:30616"/>
        <dbReference type="ChEBI" id="CHEBI:58354"/>
        <dbReference type="ChEBI" id="CHEBI:456216"/>
        <dbReference type="EC" id="2.7.1.49"/>
    </reaction>
</comment>
<dbReference type="GO" id="GO:0005524">
    <property type="term" value="F:ATP binding"/>
    <property type="evidence" value="ECO:0007669"/>
    <property type="project" value="UniProtKB-KW"/>
</dbReference>
<dbReference type="InterPro" id="IPR013749">
    <property type="entry name" value="PM/HMP-P_kinase-1"/>
</dbReference>
<evidence type="ECO:0000256" key="9">
    <source>
        <dbReference type="ARBA" id="ARBA00022741"/>
    </source>
</evidence>
<dbReference type="InterPro" id="IPR004399">
    <property type="entry name" value="HMP/HMP-P_kinase_dom"/>
</dbReference>
<evidence type="ECO:0000256" key="11">
    <source>
        <dbReference type="ARBA" id="ARBA00022840"/>
    </source>
</evidence>
<proteinExistence type="inferred from homology"/>
<dbReference type="SUPFAM" id="SSF53613">
    <property type="entry name" value="Ribokinase-like"/>
    <property type="match status" value="1"/>
</dbReference>
<dbReference type="Proteomes" id="UP000823912">
    <property type="component" value="Unassembled WGS sequence"/>
</dbReference>
<dbReference type="InterPro" id="IPR029056">
    <property type="entry name" value="Ribokinase-like"/>
</dbReference>
<dbReference type="Gene3D" id="3.40.1190.20">
    <property type="match status" value="1"/>
</dbReference>
<organism evidence="17 18">
    <name type="scientific">Candidatus Pullilachnospira gallistercoris</name>
    <dbReference type="NCBI Taxonomy" id="2840911"/>
    <lineage>
        <taxon>Bacteria</taxon>
        <taxon>Bacillati</taxon>
        <taxon>Bacillota</taxon>
        <taxon>Clostridia</taxon>
        <taxon>Lachnospirales</taxon>
        <taxon>Lachnospiraceae</taxon>
        <taxon>Lachnospiraceae incertae sedis</taxon>
        <taxon>Candidatus Pullilachnospira</taxon>
    </lineage>
</organism>
<evidence type="ECO:0000256" key="10">
    <source>
        <dbReference type="ARBA" id="ARBA00022777"/>
    </source>
</evidence>
<feature type="domain" description="Pyridoxamine kinase/Phosphomethylpyrimidine kinase" evidence="16">
    <location>
        <begin position="11"/>
        <end position="257"/>
    </location>
</feature>
<evidence type="ECO:0000256" key="5">
    <source>
        <dbReference type="ARBA" id="ARBA00012135"/>
    </source>
</evidence>
<evidence type="ECO:0000256" key="8">
    <source>
        <dbReference type="ARBA" id="ARBA00022679"/>
    </source>
</evidence>
<dbReference type="GO" id="GO:0008972">
    <property type="term" value="F:phosphomethylpyrimidine kinase activity"/>
    <property type="evidence" value="ECO:0007669"/>
    <property type="project" value="UniProtKB-EC"/>
</dbReference>
<keyword evidence="12" id="KW-0784">Thiamine biosynthesis</keyword>
<comment type="similarity">
    <text evidence="4">Belongs to the ThiD family.</text>
</comment>
<comment type="pathway">
    <text evidence="3">Cofactor biosynthesis; thiamine diphosphate biosynthesis; 4-amino-2-methyl-5-diphosphomethylpyrimidine from 5-amino-1-(5-phospho-D-ribosyl)imidazole: step 3/3.</text>
</comment>
<evidence type="ECO:0000256" key="14">
    <source>
        <dbReference type="ARBA" id="ARBA00042102"/>
    </source>
</evidence>
<dbReference type="GO" id="GO:0008902">
    <property type="term" value="F:hydroxymethylpyrimidine kinase activity"/>
    <property type="evidence" value="ECO:0007669"/>
    <property type="project" value="UniProtKB-EC"/>
</dbReference>
<dbReference type="PANTHER" id="PTHR20858:SF17">
    <property type="entry name" value="HYDROXYMETHYLPYRIMIDINE_PHOSPHOMETHYLPYRIMIDINE KINASE THI20-RELATED"/>
    <property type="match status" value="1"/>
</dbReference>